<evidence type="ECO:0000313" key="3">
    <source>
        <dbReference type="EMBL" id="QSZ29014.1"/>
    </source>
</evidence>
<dbReference type="Gene3D" id="1.10.472.80">
    <property type="entry name" value="Ypt/Rab-GAP domain of gyp1p, domain 3"/>
    <property type="match status" value="1"/>
</dbReference>
<dbReference type="OrthoDB" id="294251at2759"/>
<feature type="compositionally biased region" description="Basic residues" evidence="1">
    <location>
        <begin position="14"/>
        <end position="23"/>
    </location>
</feature>
<keyword evidence="4" id="KW-1185">Reference proteome</keyword>
<protein>
    <recommendedName>
        <fullName evidence="2">Rab-GAP TBC domain-containing protein</fullName>
    </recommendedName>
</protein>
<dbReference type="EMBL" id="CP063405">
    <property type="protein sequence ID" value="QSZ29014.1"/>
    <property type="molecule type" value="Genomic_DNA"/>
</dbReference>
<dbReference type="SMART" id="SM00164">
    <property type="entry name" value="TBC"/>
    <property type="match status" value="1"/>
</dbReference>
<feature type="region of interest" description="Disordered" evidence="1">
    <location>
        <begin position="224"/>
        <end position="260"/>
    </location>
</feature>
<sequence>MDNRSPHMQIRQQRSQKFRRYPTRTRASSKASEVAVSTTKPGNGALPLTPRSPTPSARERFLPVNPLGQNPPIPPQRPATSHHPALHETSRSYSSPSPQNLRRKPSEASRLRQLGNVRSHSSTGRRSPERVVDNFSRPRQTSLRKRNESPSPLIHTSIFHAESPYEMSIINGSDSSTRHRGLSSSSSQSAQQFPAPAPAPTLRPSASIPDYHSADLSNARQRNIPQANFRPRTGINRPDSNTSSLYRRDAPIRPTNFDEEEIRASFRSAITTNSSYGTSGTERSSVMTKSSSRTSFFGGKDEGMSVDDAIGMYEGGFLDSGVEDNDLEDKLLEIRAEIREEEAYDEDAEAQPMTPNSERRRHSKIEEAIGDSFVPPPFGASQLLIRDSTEILHGAHDPPATPNLTPGDFPESKGLDGAGASREHEKGYSGPHAVAPPPENPPVPARDRYGFKKKTQYVSLEEYEAWSGPYNEYVERRRKKWVLLLKDHNLITDKPIRFPPKSAKVKRFVRKGIPPDWRGEAWFWYAGGPAMVSKHYGVYADLVKQAAAGGVNQTDDEIIERDLNRTFPDNIKFKPDPPPVSERRNSQPSIKEPETPMLKSLRRVLQAFSIYNPRIGYCQSLNFLAGLLLLFMDEEKSFWMLNIITRVYLPGTHEVNLEGANVDLGVLMTSIKESMPAIWGKIGGELDGTAGDGRLSMRLPPITLCTTAWFMSCFIGTLPIETTLRVWDSFFFEGSKTLFRIALAIFKVGEQEIKAVSDPMEIFQVVQTIPRKIVDANGLMDACFRRRNGFGHISQETIEARRAERRKGYAEERAIANGEIVPKRGGTFFSKKKIKSAET</sequence>
<evidence type="ECO:0000313" key="4">
    <source>
        <dbReference type="Proteomes" id="UP000672032"/>
    </source>
</evidence>
<dbReference type="FunFam" id="1.10.8.270:FF:000036">
    <property type="entry name" value="GTPase-activating protein GYP3"/>
    <property type="match status" value="1"/>
</dbReference>
<accession>A0A8A3NZW7</accession>
<feature type="region of interest" description="Disordered" evidence="1">
    <location>
        <begin position="570"/>
        <end position="593"/>
    </location>
</feature>
<feature type="compositionally biased region" description="Low complexity" evidence="1">
    <location>
        <begin position="183"/>
        <end position="194"/>
    </location>
</feature>
<proteinExistence type="predicted"/>
<feature type="region of interest" description="Disordered" evidence="1">
    <location>
        <begin position="393"/>
        <end position="448"/>
    </location>
</feature>
<feature type="compositionally biased region" description="Polar residues" evidence="1">
    <location>
        <begin position="25"/>
        <end position="41"/>
    </location>
</feature>
<dbReference type="GO" id="GO:0031267">
    <property type="term" value="F:small GTPase binding"/>
    <property type="evidence" value="ECO:0007669"/>
    <property type="project" value="TreeGrafter"/>
</dbReference>
<dbReference type="Pfam" id="PF00566">
    <property type="entry name" value="RabGAP-TBC"/>
    <property type="match status" value="1"/>
</dbReference>
<feature type="compositionally biased region" description="Pro residues" evidence="1">
    <location>
        <begin position="434"/>
        <end position="444"/>
    </location>
</feature>
<feature type="compositionally biased region" description="Basic and acidic residues" evidence="1">
    <location>
        <begin position="571"/>
        <end position="585"/>
    </location>
</feature>
<dbReference type="InterPro" id="IPR000195">
    <property type="entry name" value="Rab-GAP-TBC_dom"/>
</dbReference>
<dbReference type="PANTHER" id="PTHR47219">
    <property type="entry name" value="RAB GTPASE-ACTIVATING PROTEIN 1-LIKE"/>
    <property type="match status" value="1"/>
</dbReference>
<feature type="compositionally biased region" description="Polar residues" evidence="1">
    <location>
        <begin position="116"/>
        <end position="125"/>
    </location>
</feature>
<evidence type="ECO:0000259" key="2">
    <source>
        <dbReference type="SMART" id="SM00164"/>
    </source>
</evidence>
<feature type="region of interest" description="Disordered" evidence="1">
    <location>
        <begin position="169"/>
        <end position="212"/>
    </location>
</feature>
<feature type="compositionally biased region" description="Polar residues" evidence="1">
    <location>
        <begin position="91"/>
        <end position="100"/>
    </location>
</feature>
<dbReference type="Proteomes" id="UP000672032">
    <property type="component" value="Chromosome 1"/>
</dbReference>
<dbReference type="GO" id="GO:0005096">
    <property type="term" value="F:GTPase activator activity"/>
    <property type="evidence" value="ECO:0007669"/>
    <property type="project" value="TreeGrafter"/>
</dbReference>
<dbReference type="FunFam" id="1.10.472.80:FF:000050">
    <property type="entry name" value="GTPase activating protein (Gyp3)"/>
    <property type="match status" value="1"/>
</dbReference>
<dbReference type="PANTHER" id="PTHR47219:SF9">
    <property type="entry name" value="GTPASE ACTIVATING PROTEIN AND CENTROSOME-ASSOCIATED, ISOFORM B"/>
    <property type="match status" value="1"/>
</dbReference>
<feature type="domain" description="Rab-GAP TBC" evidence="2">
    <location>
        <begin position="509"/>
        <end position="757"/>
    </location>
</feature>
<dbReference type="InterPro" id="IPR035969">
    <property type="entry name" value="Rab-GAP_TBC_sf"/>
</dbReference>
<evidence type="ECO:0000256" key="1">
    <source>
        <dbReference type="SAM" id="MobiDB-lite"/>
    </source>
</evidence>
<feature type="compositionally biased region" description="Low complexity" evidence="1">
    <location>
        <begin position="283"/>
        <end position="293"/>
    </location>
</feature>
<dbReference type="AlphaFoldDB" id="A0A8A3NZW7"/>
<dbReference type="InterPro" id="IPR050302">
    <property type="entry name" value="Rab_GAP_TBC_domain"/>
</dbReference>
<feature type="region of interest" description="Disordered" evidence="1">
    <location>
        <begin position="1"/>
        <end position="153"/>
    </location>
</feature>
<feature type="region of interest" description="Disordered" evidence="1">
    <location>
        <begin position="274"/>
        <end position="293"/>
    </location>
</feature>
<dbReference type="Gene3D" id="1.10.8.270">
    <property type="entry name" value="putative rabgap domain of human tbc1 domain family member 14 like domains"/>
    <property type="match status" value="1"/>
</dbReference>
<dbReference type="SUPFAM" id="SSF47923">
    <property type="entry name" value="Ypt/Rab-GAP domain of gyp1p"/>
    <property type="match status" value="2"/>
</dbReference>
<gene>
    <name evidence="3" type="ORF">DSL72_003524</name>
</gene>
<reference evidence="3" key="1">
    <citation type="submission" date="2020-10" db="EMBL/GenBank/DDBJ databases">
        <title>Genome Sequence of Monilinia vaccinii-corymbosi Sheds Light on Mummy Berry Disease Infection of Blueberry and Mating Type.</title>
        <authorList>
            <person name="Yow A.G."/>
            <person name="Zhang Y."/>
            <person name="Bansal K."/>
            <person name="Eacker S.M."/>
            <person name="Sullivan S."/>
            <person name="Liachko I."/>
            <person name="Cubeta M.A."/>
            <person name="Rollins J.A."/>
            <person name="Ashrafi H."/>
        </authorList>
    </citation>
    <scope>NUCLEOTIDE SEQUENCE</scope>
    <source>
        <strain evidence="3">RL-1</strain>
    </source>
</reference>
<name>A0A8A3NZW7_9HELO</name>
<organism evidence="3 4">
    <name type="scientific">Monilinia vaccinii-corymbosi</name>
    <dbReference type="NCBI Taxonomy" id="61207"/>
    <lineage>
        <taxon>Eukaryota</taxon>
        <taxon>Fungi</taxon>
        <taxon>Dikarya</taxon>
        <taxon>Ascomycota</taxon>
        <taxon>Pezizomycotina</taxon>
        <taxon>Leotiomycetes</taxon>
        <taxon>Helotiales</taxon>
        <taxon>Sclerotiniaceae</taxon>
        <taxon>Monilinia</taxon>
    </lineage>
</organism>